<accession>X0YP50</accession>
<dbReference type="AlphaFoldDB" id="X0YP50"/>
<reference evidence="1" key="1">
    <citation type="journal article" date="2014" name="Front. Microbiol.">
        <title>High frequency of phylogenetically diverse reductive dehalogenase-homologous genes in deep subseafloor sedimentary metagenomes.</title>
        <authorList>
            <person name="Kawai M."/>
            <person name="Futagami T."/>
            <person name="Toyoda A."/>
            <person name="Takaki Y."/>
            <person name="Nishi S."/>
            <person name="Hori S."/>
            <person name="Arai W."/>
            <person name="Tsubouchi T."/>
            <person name="Morono Y."/>
            <person name="Uchiyama I."/>
            <person name="Ito T."/>
            <person name="Fujiyama A."/>
            <person name="Inagaki F."/>
            <person name="Takami H."/>
        </authorList>
    </citation>
    <scope>NUCLEOTIDE SEQUENCE</scope>
    <source>
        <strain evidence="1">Expedition CK06-06</strain>
    </source>
</reference>
<dbReference type="EMBL" id="BART01004872">
    <property type="protein sequence ID" value="GAG58039.1"/>
    <property type="molecule type" value="Genomic_DNA"/>
</dbReference>
<comment type="caution">
    <text evidence="1">The sequence shown here is derived from an EMBL/GenBank/DDBJ whole genome shotgun (WGS) entry which is preliminary data.</text>
</comment>
<feature type="non-terminal residue" evidence="1">
    <location>
        <position position="44"/>
    </location>
</feature>
<sequence>MKISTTTKKENSKILGSMDIFINNKKLKEINMIATENIGSCYIY</sequence>
<name>X0YP50_9ZZZZ</name>
<organism evidence="1">
    <name type="scientific">marine sediment metagenome</name>
    <dbReference type="NCBI Taxonomy" id="412755"/>
    <lineage>
        <taxon>unclassified sequences</taxon>
        <taxon>metagenomes</taxon>
        <taxon>ecological metagenomes</taxon>
    </lineage>
</organism>
<proteinExistence type="predicted"/>
<protein>
    <submittedName>
        <fullName evidence="1">Uncharacterized protein</fullName>
    </submittedName>
</protein>
<gene>
    <name evidence="1" type="ORF">S01H4_11815</name>
</gene>
<evidence type="ECO:0000313" key="1">
    <source>
        <dbReference type="EMBL" id="GAG58039.1"/>
    </source>
</evidence>